<proteinExistence type="inferred from homology"/>
<organism evidence="10 11">
    <name type="scientific">[Clostridium] fimetarium</name>
    <dbReference type="NCBI Taxonomy" id="99656"/>
    <lineage>
        <taxon>Bacteria</taxon>
        <taxon>Bacillati</taxon>
        <taxon>Bacillota</taxon>
        <taxon>Clostridia</taxon>
        <taxon>Lachnospirales</taxon>
        <taxon>Lachnospiraceae</taxon>
    </lineage>
</organism>
<dbReference type="AlphaFoldDB" id="A0A1I0MXW2"/>
<dbReference type="Proteomes" id="UP000199701">
    <property type="component" value="Unassembled WGS sequence"/>
</dbReference>
<evidence type="ECO:0000256" key="1">
    <source>
        <dbReference type="ARBA" id="ARBA00006594"/>
    </source>
</evidence>
<dbReference type="OrthoDB" id="9814572at2"/>
<reference evidence="10 11" key="1">
    <citation type="submission" date="2016-10" db="EMBL/GenBank/DDBJ databases">
        <authorList>
            <person name="de Groot N.N."/>
        </authorList>
    </citation>
    <scope>NUCLEOTIDE SEQUENCE [LARGE SCALE GENOMIC DNA]</scope>
    <source>
        <strain evidence="10 11">DSM 9179</strain>
    </source>
</reference>
<dbReference type="InterPro" id="IPR022749">
    <property type="entry name" value="D12N6_MeTrfase_N"/>
</dbReference>
<dbReference type="GO" id="GO:0009007">
    <property type="term" value="F:site-specific DNA-methyltransferase (adenine-specific) activity"/>
    <property type="evidence" value="ECO:0007669"/>
    <property type="project" value="UniProtKB-EC"/>
</dbReference>
<dbReference type="PANTHER" id="PTHR42933:SF3">
    <property type="entry name" value="TYPE I RESTRICTION ENZYME MJAVIII METHYLASE SUBUNIT"/>
    <property type="match status" value="1"/>
</dbReference>
<evidence type="ECO:0000313" key="11">
    <source>
        <dbReference type="Proteomes" id="UP000199701"/>
    </source>
</evidence>
<evidence type="ECO:0000256" key="4">
    <source>
        <dbReference type="ARBA" id="ARBA00022679"/>
    </source>
</evidence>
<keyword evidence="11" id="KW-1185">Reference proteome</keyword>
<dbReference type="NCBIfam" id="TIGR00497">
    <property type="entry name" value="hsdM"/>
    <property type="match status" value="1"/>
</dbReference>
<dbReference type="PANTHER" id="PTHR42933">
    <property type="entry name" value="SLR6095 PROTEIN"/>
    <property type="match status" value="1"/>
</dbReference>
<evidence type="ECO:0000313" key="10">
    <source>
        <dbReference type="EMBL" id="SEV93319.1"/>
    </source>
</evidence>
<dbReference type="InterPro" id="IPR029063">
    <property type="entry name" value="SAM-dependent_MTases_sf"/>
</dbReference>
<dbReference type="Pfam" id="PF12161">
    <property type="entry name" value="HsdM_N"/>
    <property type="match status" value="1"/>
</dbReference>
<dbReference type="SUPFAM" id="SSF53335">
    <property type="entry name" value="S-adenosyl-L-methionine-dependent methyltransferases"/>
    <property type="match status" value="1"/>
</dbReference>
<evidence type="ECO:0000256" key="7">
    <source>
        <dbReference type="ARBA" id="ARBA00047942"/>
    </source>
</evidence>
<dbReference type="GO" id="GO:0009307">
    <property type="term" value="P:DNA restriction-modification system"/>
    <property type="evidence" value="ECO:0007669"/>
    <property type="project" value="UniProtKB-KW"/>
</dbReference>
<evidence type="ECO:0000259" key="9">
    <source>
        <dbReference type="Pfam" id="PF12161"/>
    </source>
</evidence>
<dbReference type="InterPro" id="IPR004546">
    <property type="entry name" value="Restrct_endonuc_T1M"/>
</dbReference>
<dbReference type="RefSeq" id="WP_092450618.1">
    <property type="nucleotide sequence ID" value="NZ_FOJI01000002.1"/>
</dbReference>
<evidence type="ECO:0000256" key="6">
    <source>
        <dbReference type="ARBA" id="ARBA00022747"/>
    </source>
</evidence>
<dbReference type="PRINTS" id="PR00507">
    <property type="entry name" value="N12N6MTFRASE"/>
</dbReference>
<sequence>MQKLDLQTLESKLWSCANILRGKLDSAVYKDYIIGLMFLKRICDEFEYEREQLKIKYANLPEGAVDKMLENPNLYGSFFVPKSARWNDYKNLNLNIGPILDKAFKAIEDEPKNYELIGVLTTTNYNDKDKVPDEKLVQLMQIFDGMNMSSEGLESLDVLGDAYMYLIKMFQDDSGKKGGEFFTPNQVKTLIVKLLKPQEGETIYDPTCGSGGFLIETINYLKENNCNHKNVQLYGQENNISTWAMAKLNILMHGVTGATIYKGDTIRNPQNVDGAILKTFDKVMANPPFSLKEWGIEVAENNTYNRFNYGVPPKSYGDLAFVEHMLASLNDKGIMASVVPHGVLFRGGTEGKIREGMLKDDLFEAVIGLPQNLFYGTGIPAAIIVLNHLKTDEHKGKVLFIDASNGFEKNGNKNELKDRNVDDIIVAYEAYIDQEKYASLVKLEEIKDNDYNLNISRYVDTSEEEKEIDINAVIARISARKIEIKVKENELNGYLRELGFESL</sequence>
<evidence type="ECO:0000259" key="8">
    <source>
        <dbReference type="Pfam" id="PF02384"/>
    </source>
</evidence>
<dbReference type="EC" id="2.1.1.72" evidence="2"/>
<dbReference type="InterPro" id="IPR003356">
    <property type="entry name" value="DNA_methylase_A-5"/>
</dbReference>
<keyword evidence="5" id="KW-0949">S-adenosyl-L-methionine</keyword>
<keyword evidence="4" id="KW-0808">Transferase</keyword>
<dbReference type="GO" id="GO:0008170">
    <property type="term" value="F:N-methyltransferase activity"/>
    <property type="evidence" value="ECO:0007669"/>
    <property type="project" value="InterPro"/>
</dbReference>
<dbReference type="EMBL" id="FOJI01000002">
    <property type="protein sequence ID" value="SEV93319.1"/>
    <property type="molecule type" value="Genomic_DNA"/>
</dbReference>
<name>A0A1I0MXW2_9FIRM</name>
<accession>A0A1I0MXW2</accession>
<protein>
    <recommendedName>
        <fullName evidence="2">site-specific DNA-methyltransferase (adenine-specific)</fullName>
        <ecNumber evidence="2">2.1.1.72</ecNumber>
    </recommendedName>
</protein>
<dbReference type="Gene3D" id="1.20.1260.30">
    <property type="match status" value="1"/>
</dbReference>
<dbReference type="InterPro" id="IPR051537">
    <property type="entry name" value="DNA_Adenine_Mtase"/>
</dbReference>
<evidence type="ECO:0000256" key="2">
    <source>
        <dbReference type="ARBA" id="ARBA00011900"/>
    </source>
</evidence>
<dbReference type="InterPro" id="IPR038333">
    <property type="entry name" value="T1MK-like_N_sf"/>
</dbReference>
<feature type="domain" description="DNA methylase adenine-specific" evidence="8">
    <location>
        <begin position="156"/>
        <end position="466"/>
    </location>
</feature>
<gene>
    <name evidence="10" type="ORF">SAMN05421659_102219</name>
</gene>
<keyword evidence="3" id="KW-0489">Methyltransferase</keyword>
<feature type="domain" description="N6 adenine-specific DNA methyltransferase N-terminal" evidence="9">
    <location>
        <begin position="9"/>
        <end position="143"/>
    </location>
</feature>
<comment type="similarity">
    <text evidence="1">Belongs to the N(4)/N(6)-methyltransferase family.</text>
</comment>
<keyword evidence="6" id="KW-0680">Restriction system</keyword>
<evidence type="ECO:0000256" key="5">
    <source>
        <dbReference type="ARBA" id="ARBA00022691"/>
    </source>
</evidence>
<dbReference type="Pfam" id="PF02384">
    <property type="entry name" value="N6_Mtase"/>
    <property type="match status" value="1"/>
</dbReference>
<dbReference type="GO" id="GO:0003677">
    <property type="term" value="F:DNA binding"/>
    <property type="evidence" value="ECO:0007669"/>
    <property type="project" value="InterPro"/>
</dbReference>
<evidence type="ECO:0000256" key="3">
    <source>
        <dbReference type="ARBA" id="ARBA00022603"/>
    </source>
</evidence>
<dbReference type="Gene3D" id="3.40.50.150">
    <property type="entry name" value="Vaccinia Virus protein VP39"/>
    <property type="match status" value="1"/>
</dbReference>
<dbReference type="GO" id="GO:0032259">
    <property type="term" value="P:methylation"/>
    <property type="evidence" value="ECO:0007669"/>
    <property type="project" value="UniProtKB-KW"/>
</dbReference>
<dbReference type="STRING" id="99656.SAMN05421659_102219"/>
<comment type="catalytic activity">
    <reaction evidence="7">
        <text>a 2'-deoxyadenosine in DNA + S-adenosyl-L-methionine = an N(6)-methyl-2'-deoxyadenosine in DNA + S-adenosyl-L-homocysteine + H(+)</text>
        <dbReference type="Rhea" id="RHEA:15197"/>
        <dbReference type="Rhea" id="RHEA-COMP:12418"/>
        <dbReference type="Rhea" id="RHEA-COMP:12419"/>
        <dbReference type="ChEBI" id="CHEBI:15378"/>
        <dbReference type="ChEBI" id="CHEBI:57856"/>
        <dbReference type="ChEBI" id="CHEBI:59789"/>
        <dbReference type="ChEBI" id="CHEBI:90615"/>
        <dbReference type="ChEBI" id="CHEBI:90616"/>
        <dbReference type="EC" id="2.1.1.72"/>
    </reaction>
</comment>